<evidence type="ECO:0000256" key="6">
    <source>
        <dbReference type="ARBA" id="ARBA00012180"/>
    </source>
</evidence>
<evidence type="ECO:0000313" key="18">
    <source>
        <dbReference type="EMBL" id="MFC5603045.1"/>
    </source>
</evidence>
<keyword evidence="10 14" id="KW-0479">Metal-binding</keyword>
<feature type="binding site" evidence="14 15">
    <location>
        <position position="75"/>
    </location>
    <ligand>
        <name>a divalent metal cation</name>
        <dbReference type="ChEBI" id="CHEBI:60240"/>
    </ligand>
</feature>
<evidence type="ECO:0000256" key="14">
    <source>
        <dbReference type="HAMAP-Rule" id="MF_00052"/>
    </source>
</evidence>
<dbReference type="InterPro" id="IPR001352">
    <property type="entry name" value="RNase_HII/HIII"/>
</dbReference>
<evidence type="ECO:0000256" key="3">
    <source>
        <dbReference type="ARBA" id="ARBA00004065"/>
    </source>
</evidence>
<evidence type="ECO:0000256" key="4">
    <source>
        <dbReference type="ARBA" id="ARBA00004496"/>
    </source>
</evidence>
<comment type="subcellular location">
    <subcellularLocation>
        <location evidence="4 14">Cytoplasm</location>
    </subcellularLocation>
</comment>
<dbReference type="Proteomes" id="UP001596071">
    <property type="component" value="Unassembled WGS sequence"/>
</dbReference>
<keyword evidence="13 14" id="KW-0464">Manganese</keyword>
<reference evidence="19" key="1">
    <citation type="journal article" date="2019" name="Int. J. Syst. Evol. Microbiol.">
        <title>The Global Catalogue of Microorganisms (GCM) 10K type strain sequencing project: providing services to taxonomists for standard genome sequencing and annotation.</title>
        <authorList>
            <consortium name="The Broad Institute Genomics Platform"/>
            <consortium name="The Broad Institute Genome Sequencing Center for Infectious Disease"/>
            <person name="Wu L."/>
            <person name="Ma J."/>
        </authorList>
    </citation>
    <scope>NUCLEOTIDE SEQUENCE [LARGE SCALE GENOMIC DNA]</scope>
    <source>
        <strain evidence="19">KACC 11299</strain>
    </source>
</reference>
<evidence type="ECO:0000313" key="19">
    <source>
        <dbReference type="Proteomes" id="UP001596071"/>
    </source>
</evidence>
<evidence type="ECO:0000256" key="16">
    <source>
        <dbReference type="RuleBase" id="RU003515"/>
    </source>
</evidence>
<dbReference type="Gene3D" id="3.30.420.10">
    <property type="entry name" value="Ribonuclease H-like superfamily/Ribonuclease H"/>
    <property type="match status" value="1"/>
</dbReference>
<feature type="binding site" evidence="14 15">
    <location>
        <position position="168"/>
    </location>
    <ligand>
        <name>a divalent metal cation</name>
        <dbReference type="ChEBI" id="CHEBI:60240"/>
    </ligand>
</feature>
<dbReference type="NCBIfam" id="NF000595">
    <property type="entry name" value="PRK00015.1-3"/>
    <property type="match status" value="1"/>
</dbReference>
<evidence type="ECO:0000256" key="8">
    <source>
        <dbReference type="ARBA" id="ARBA00022490"/>
    </source>
</evidence>
<evidence type="ECO:0000259" key="17">
    <source>
        <dbReference type="PROSITE" id="PS51975"/>
    </source>
</evidence>
<organism evidence="18 19">
    <name type="scientific">Sporosarcina koreensis</name>
    <dbReference type="NCBI Taxonomy" id="334735"/>
    <lineage>
        <taxon>Bacteria</taxon>
        <taxon>Bacillati</taxon>
        <taxon>Bacillota</taxon>
        <taxon>Bacilli</taxon>
        <taxon>Bacillales</taxon>
        <taxon>Caryophanaceae</taxon>
        <taxon>Sporosarcina</taxon>
    </lineage>
</organism>
<dbReference type="PANTHER" id="PTHR10954">
    <property type="entry name" value="RIBONUCLEASE H2 SUBUNIT A"/>
    <property type="match status" value="1"/>
</dbReference>
<dbReference type="EC" id="3.1.26.4" evidence="6 14"/>
<comment type="cofactor">
    <cofactor evidence="14 15">
        <name>Mn(2+)</name>
        <dbReference type="ChEBI" id="CHEBI:29035"/>
    </cofactor>
    <cofactor evidence="14 15">
        <name>Mg(2+)</name>
        <dbReference type="ChEBI" id="CHEBI:18420"/>
    </cofactor>
    <text evidence="14 15">Manganese or magnesium. Binds 1 divalent metal ion per monomer in the absence of substrate. May bind a second metal ion after substrate binding.</text>
</comment>
<dbReference type="NCBIfam" id="NF000594">
    <property type="entry name" value="PRK00015.1-1"/>
    <property type="match status" value="1"/>
</dbReference>
<keyword evidence="11 14" id="KW-0255">Endonuclease</keyword>
<dbReference type="InterPro" id="IPR012337">
    <property type="entry name" value="RNaseH-like_sf"/>
</dbReference>
<dbReference type="InterPro" id="IPR022898">
    <property type="entry name" value="RNase_HII"/>
</dbReference>
<protein>
    <recommendedName>
        <fullName evidence="7 14">Ribonuclease HII</fullName>
        <shortName evidence="14">RNase HII</shortName>
        <ecNumber evidence="6 14">3.1.26.4</ecNumber>
    </recommendedName>
</protein>
<comment type="similarity">
    <text evidence="5 14 16">Belongs to the RNase HII family.</text>
</comment>
<evidence type="ECO:0000256" key="1">
    <source>
        <dbReference type="ARBA" id="ARBA00000077"/>
    </source>
</evidence>
<evidence type="ECO:0000256" key="2">
    <source>
        <dbReference type="ARBA" id="ARBA00001946"/>
    </source>
</evidence>
<dbReference type="CDD" id="cd07182">
    <property type="entry name" value="RNase_HII_bacteria_HII_like"/>
    <property type="match status" value="1"/>
</dbReference>
<comment type="function">
    <text evidence="3 14 16">Endonuclease that specifically degrades the RNA of RNA-DNA hybrids.</text>
</comment>
<feature type="domain" description="RNase H type-2" evidence="17">
    <location>
        <begin position="69"/>
        <end position="256"/>
    </location>
</feature>
<name>A0ABW0TYK6_9BACL</name>
<comment type="catalytic activity">
    <reaction evidence="1 14 15 16">
        <text>Endonucleolytic cleavage to 5'-phosphomonoester.</text>
        <dbReference type="EC" id="3.1.26.4"/>
    </reaction>
</comment>
<proteinExistence type="inferred from homology"/>
<dbReference type="Pfam" id="PF01351">
    <property type="entry name" value="RNase_HII"/>
    <property type="match status" value="1"/>
</dbReference>
<keyword evidence="9 14" id="KW-0540">Nuclease</keyword>
<dbReference type="GO" id="GO:0004523">
    <property type="term" value="F:RNA-DNA hybrid ribonuclease activity"/>
    <property type="evidence" value="ECO:0007669"/>
    <property type="project" value="UniProtKB-EC"/>
</dbReference>
<keyword evidence="8 14" id="KW-0963">Cytoplasm</keyword>
<evidence type="ECO:0000256" key="5">
    <source>
        <dbReference type="ARBA" id="ARBA00007383"/>
    </source>
</evidence>
<evidence type="ECO:0000256" key="12">
    <source>
        <dbReference type="ARBA" id="ARBA00022801"/>
    </source>
</evidence>
<dbReference type="PROSITE" id="PS51975">
    <property type="entry name" value="RNASE_H_2"/>
    <property type="match status" value="1"/>
</dbReference>
<keyword evidence="19" id="KW-1185">Reference proteome</keyword>
<dbReference type="InterPro" id="IPR036397">
    <property type="entry name" value="RNaseH_sf"/>
</dbReference>
<evidence type="ECO:0000256" key="10">
    <source>
        <dbReference type="ARBA" id="ARBA00022723"/>
    </source>
</evidence>
<dbReference type="InterPro" id="IPR024567">
    <property type="entry name" value="RNase_HII/HIII_dom"/>
</dbReference>
<evidence type="ECO:0000256" key="15">
    <source>
        <dbReference type="PROSITE-ProRule" id="PRU01319"/>
    </source>
</evidence>
<evidence type="ECO:0000256" key="11">
    <source>
        <dbReference type="ARBA" id="ARBA00022759"/>
    </source>
</evidence>
<comment type="caution">
    <text evidence="18">The sequence shown here is derived from an EMBL/GenBank/DDBJ whole genome shotgun (WGS) entry which is preliminary data.</text>
</comment>
<evidence type="ECO:0000256" key="13">
    <source>
        <dbReference type="ARBA" id="ARBA00023211"/>
    </source>
</evidence>
<feature type="binding site" evidence="14 15">
    <location>
        <position position="76"/>
    </location>
    <ligand>
        <name>a divalent metal cation</name>
        <dbReference type="ChEBI" id="CHEBI:60240"/>
    </ligand>
</feature>
<evidence type="ECO:0000256" key="9">
    <source>
        <dbReference type="ARBA" id="ARBA00022722"/>
    </source>
</evidence>
<dbReference type="SUPFAM" id="SSF53098">
    <property type="entry name" value="Ribonuclease H-like"/>
    <property type="match status" value="1"/>
</dbReference>
<keyword evidence="12 14" id="KW-0378">Hydrolase</keyword>
<dbReference type="PANTHER" id="PTHR10954:SF18">
    <property type="entry name" value="RIBONUCLEASE HII"/>
    <property type="match status" value="1"/>
</dbReference>
<evidence type="ECO:0000256" key="7">
    <source>
        <dbReference type="ARBA" id="ARBA00019179"/>
    </source>
</evidence>
<dbReference type="HAMAP" id="MF_00052_B">
    <property type="entry name" value="RNase_HII_B"/>
    <property type="match status" value="1"/>
</dbReference>
<dbReference type="RefSeq" id="WP_381443319.1">
    <property type="nucleotide sequence ID" value="NZ_JBHSNP010000011.1"/>
</dbReference>
<sequence>MKTIKEISVRLQQTAAPEPWMKKLEDDHRAGVKTELKRWYRNYEKKQQLEQALQEKITFDNSYKTTSETLIAGVDEAGRGPLAGPVVCAAVILSDDASQLLGLDDSKKISVQERNRFSTIIKEIAISYSIHIQTAEKIDEMNIYAATRESMEMAVSTLDIRPHIVLADAMKLRVGCRTESIIKGDAQSLAIAAASILAKTTRDQLMDRLHDEFPMYNFKKNAGYGTGEHVEALHIHGPCKYHRKTFEPVKSILEGR</sequence>
<dbReference type="EMBL" id="JBHSNP010000011">
    <property type="protein sequence ID" value="MFC5603045.1"/>
    <property type="molecule type" value="Genomic_DNA"/>
</dbReference>
<gene>
    <name evidence="14" type="primary">rnhB</name>
    <name evidence="18" type="ORF">ACFPTP_07395</name>
</gene>
<accession>A0ABW0TYK6</accession>
<comment type="cofactor">
    <cofactor evidence="2">
        <name>Mg(2+)</name>
        <dbReference type="ChEBI" id="CHEBI:18420"/>
    </cofactor>
</comment>